<dbReference type="AlphaFoldDB" id="A0AAN8IBL9"/>
<reference evidence="2 3" key="1">
    <citation type="submission" date="2019-10" db="EMBL/GenBank/DDBJ databases">
        <title>Assembly and Annotation for the nematode Trichostrongylus colubriformis.</title>
        <authorList>
            <person name="Martin J."/>
        </authorList>
    </citation>
    <scope>NUCLEOTIDE SEQUENCE [LARGE SCALE GENOMIC DNA]</scope>
    <source>
        <strain evidence="2">G859</strain>
        <tissue evidence="2">Whole worm</tissue>
    </source>
</reference>
<sequence length="215" mass="24011">MVKKKELRDGGSRSKEHSSKRKKVVHKSSRGEQGNVEGPSNGRKLSSKRSKSSNMTGESEILPKEHVGSRFCDSRVYVPTVEEFMADTDQGSMLDEVSLLPLEDLTSLMCGNIVYSLIKNTVLGAILTKACAALQEKHARLNLSYEFLTPSAICKYIELMLLSVINRSLWRFDVREFCGHLSQSLVLARPGVQLMDSSFYNLKIHQLGANTTKEN</sequence>
<evidence type="ECO:0000313" key="3">
    <source>
        <dbReference type="Proteomes" id="UP001331761"/>
    </source>
</evidence>
<evidence type="ECO:0000256" key="1">
    <source>
        <dbReference type="SAM" id="MobiDB-lite"/>
    </source>
</evidence>
<feature type="region of interest" description="Disordered" evidence="1">
    <location>
        <begin position="1"/>
        <end position="60"/>
    </location>
</feature>
<evidence type="ECO:0000313" key="2">
    <source>
        <dbReference type="EMBL" id="KAK5966886.1"/>
    </source>
</evidence>
<feature type="compositionally biased region" description="Basic residues" evidence="1">
    <location>
        <begin position="18"/>
        <end position="28"/>
    </location>
</feature>
<gene>
    <name evidence="2" type="ORF">GCK32_007795</name>
</gene>
<proteinExistence type="predicted"/>
<comment type="caution">
    <text evidence="2">The sequence shown here is derived from an EMBL/GenBank/DDBJ whole genome shotgun (WGS) entry which is preliminary data.</text>
</comment>
<name>A0AAN8IBL9_TRICO</name>
<feature type="compositionally biased region" description="Basic and acidic residues" evidence="1">
    <location>
        <begin position="1"/>
        <end position="17"/>
    </location>
</feature>
<dbReference type="EMBL" id="WIXE01023003">
    <property type="protein sequence ID" value="KAK5966886.1"/>
    <property type="molecule type" value="Genomic_DNA"/>
</dbReference>
<organism evidence="2 3">
    <name type="scientific">Trichostrongylus colubriformis</name>
    <name type="common">Black scour worm</name>
    <dbReference type="NCBI Taxonomy" id="6319"/>
    <lineage>
        <taxon>Eukaryota</taxon>
        <taxon>Metazoa</taxon>
        <taxon>Ecdysozoa</taxon>
        <taxon>Nematoda</taxon>
        <taxon>Chromadorea</taxon>
        <taxon>Rhabditida</taxon>
        <taxon>Rhabditina</taxon>
        <taxon>Rhabditomorpha</taxon>
        <taxon>Strongyloidea</taxon>
        <taxon>Trichostrongylidae</taxon>
        <taxon>Trichostrongylus</taxon>
    </lineage>
</organism>
<accession>A0AAN8IBL9</accession>
<keyword evidence="3" id="KW-1185">Reference proteome</keyword>
<dbReference type="Proteomes" id="UP001331761">
    <property type="component" value="Unassembled WGS sequence"/>
</dbReference>
<protein>
    <submittedName>
        <fullName evidence="2">Uncharacterized protein</fullName>
    </submittedName>
</protein>